<dbReference type="InterPro" id="IPR027417">
    <property type="entry name" value="P-loop_NTPase"/>
</dbReference>
<evidence type="ECO:0000256" key="3">
    <source>
        <dbReference type="ARBA" id="ARBA00022741"/>
    </source>
</evidence>
<gene>
    <name evidence="6" type="ORF">GCM10012280_49640</name>
</gene>
<evidence type="ECO:0000313" key="6">
    <source>
        <dbReference type="EMBL" id="GGO94526.1"/>
    </source>
</evidence>
<protein>
    <submittedName>
        <fullName evidence="6">ABC transporter ATP-binding protein</fullName>
    </submittedName>
</protein>
<sequence>MTLELASCTYAYRRWSAPVLDDFSFTAPSGLTILLGPNGAGKSTLLKLAAGVSRPRRGTVTFDGVASHTKSYRRAVAWMPQHISPLPSLTVREYVAYIGWLKGMSRSEAWEQAAQALSRVELDDQAGTKTTRLSGGQLRRVGVAGALVHKARILLLDEPTAGMDPRQRRVFRDTLNSLTEDVQVLMSTHDVTDLAEEADHVVVVSAGRILHAGSTEDFLAHTPSGSAPGRAAEGAYSALLGSEETGL</sequence>
<dbReference type="Pfam" id="PF00005">
    <property type="entry name" value="ABC_tran"/>
    <property type="match status" value="1"/>
</dbReference>
<dbReference type="GO" id="GO:0005524">
    <property type="term" value="F:ATP binding"/>
    <property type="evidence" value="ECO:0007669"/>
    <property type="project" value="UniProtKB-KW"/>
</dbReference>
<keyword evidence="4 6" id="KW-0067">ATP-binding</keyword>
<proteinExistence type="inferred from homology"/>
<dbReference type="PROSITE" id="PS00211">
    <property type="entry name" value="ABC_TRANSPORTER_1"/>
    <property type="match status" value="1"/>
</dbReference>
<evidence type="ECO:0000256" key="1">
    <source>
        <dbReference type="ARBA" id="ARBA00005417"/>
    </source>
</evidence>
<name>A0A918DZN5_9ACTN</name>
<evidence type="ECO:0000259" key="5">
    <source>
        <dbReference type="PROSITE" id="PS50893"/>
    </source>
</evidence>
<dbReference type="Gene3D" id="3.40.50.300">
    <property type="entry name" value="P-loop containing nucleotide triphosphate hydrolases"/>
    <property type="match status" value="1"/>
</dbReference>
<evidence type="ECO:0000313" key="7">
    <source>
        <dbReference type="Proteomes" id="UP000641932"/>
    </source>
</evidence>
<keyword evidence="3" id="KW-0547">Nucleotide-binding</keyword>
<dbReference type="PANTHER" id="PTHR43335:SF2">
    <property type="entry name" value="ABC TRANSPORTER, ATP-BINDING PROTEIN"/>
    <property type="match status" value="1"/>
</dbReference>
<evidence type="ECO:0000256" key="2">
    <source>
        <dbReference type="ARBA" id="ARBA00022448"/>
    </source>
</evidence>
<dbReference type="SMART" id="SM00382">
    <property type="entry name" value="AAA"/>
    <property type="match status" value="1"/>
</dbReference>
<dbReference type="EMBL" id="BMMS01000023">
    <property type="protein sequence ID" value="GGO94526.1"/>
    <property type="molecule type" value="Genomic_DNA"/>
</dbReference>
<dbReference type="InterPro" id="IPR003439">
    <property type="entry name" value="ABC_transporter-like_ATP-bd"/>
</dbReference>
<reference evidence="6" key="2">
    <citation type="submission" date="2020-09" db="EMBL/GenBank/DDBJ databases">
        <authorList>
            <person name="Sun Q."/>
            <person name="Zhou Y."/>
        </authorList>
    </citation>
    <scope>NUCLEOTIDE SEQUENCE</scope>
    <source>
        <strain evidence="6">CGMCC 4.7201</strain>
    </source>
</reference>
<comment type="caution">
    <text evidence="6">The sequence shown here is derived from an EMBL/GenBank/DDBJ whole genome shotgun (WGS) entry which is preliminary data.</text>
</comment>
<organism evidence="6 7">
    <name type="scientific">Wenjunlia tyrosinilytica</name>
    <dbReference type="NCBI Taxonomy" id="1544741"/>
    <lineage>
        <taxon>Bacteria</taxon>
        <taxon>Bacillati</taxon>
        <taxon>Actinomycetota</taxon>
        <taxon>Actinomycetes</taxon>
        <taxon>Kitasatosporales</taxon>
        <taxon>Streptomycetaceae</taxon>
        <taxon>Wenjunlia</taxon>
    </lineage>
</organism>
<dbReference type="InterPro" id="IPR003593">
    <property type="entry name" value="AAA+_ATPase"/>
</dbReference>
<evidence type="ECO:0000256" key="4">
    <source>
        <dbReference type="ARBA" id="ARBA00022840"/>
    </source>
</evidence>
<dbReference type="GO" id="GO:0016887">
    <property type="term" value="F:ATP hydrolysis activity"/>
    <property type="evidence" value="ECO:0007669"/>
    <property type="project" value="InterPro"/>
</dbReference>
<keyword evidence="7" id="KW-1185">Reference proteome</keyword>
<comment type="similarity">
    <text evidence="1">Belongs to the ABC transporter superfamily.</text>
</comment>
<keyword evidence="2" id="KW-0813">Transport</keyword>
<dbReference type="AlphaFoldDB" id="A0A918DZN5"/>
<dbReference type="PROSITE" id="PS50893">
    <property type="entry name" value="ABC_TRANSPORTER_2"/>
    <property type="match status" value="1"/>
</dbReference>
<dbReference type="RefSeq" id="WP_189134008.1">
    <property type="nucleotide sequence ID" value="NZ_BMMS01000023.1"/>
</dbReference>
<dbReference type="InterPro" id="IPR017871">
    <property type="entry name" value="ABC_transporter-like_CS"/>
</dbReference>
<accession>A0A918DZN5</accession>
<dbReference type="SUPFAM" id="SSF52540">
    <property type="entry name" value="P-loop containing nucleoside triphosphate hydrolases"/>
    <property type="match status" value="1"/>
</dbReference>
<reference evidence="6" key="1">
    <citation type="journal article" date="2014" name="Int. J. Syst. Evol. Microbiol.">
        <title>Complete genome sequence of Corynebacterium casei LMG S-19264T (=DSM 44701T), isolated from a smear-ripened cheese.</title>
        <authorList>
            <consortium name="US DOE Joint Genome Institute (JGI-PGF)"/>
            <person name="Walter F."/>
            <person name="Albersmeier A."/>
            <person name="Kalinowski J."/>
            <person name="Ruckert C."/>
        </authorList>
    </citation>
    <scope>NUCLEOTIDE SEQUENCE</scope>
    <source>
        <strain evidence="6">CGMCC 4.7201</strain>
    </source>
</reference>
<dbReference type="PANTHER" id="PTHR43335">
    <property type="entry name" value="ABC TRANSPORTER, ATP-BINDING PROTEIN"/>
    <property type="match status" value="1"/>
</dbReference>
<dbReference type="Proteomes" id="UP000641932">
    <property type="component" value="Unassembled WGS sequence"/>
</dbReference>
<feature type="domain" description="ABC transporter" evidence="5">
    <location>
        <begin position="3"/>
        <end position="231"/>
    </location>
</feature>